<evidence type="ECO:0000313" key="3">
    <source>
        <dbReference type="EMBL" id="TWA98953.1"/>
    </source>
</evidence>
<dbReference type="RefSeq" id="WP_167358285.1">
    <property type="nucleotide sequence ID" value="NZ_LVEM01000003.1"/>
</dbReference>
<dbReference type="PROSITE" id="PS50110">
    <property type="entry name" value="RESPONSE_REGULATORY"/>
    <property type="match status" value="1"/>
</dbReference>
<dbReference type="SUPFAM" id="SSF52172">
    <property type="entry name" value="CheY-like"/>
    <property type="match status" value="1"/>
</dbReference>
<accession>A0A560DPA8</accession>
<keyword evidence="4" id="KW-1185">Reference proteome</keyword>
<feature type="domain" description="Response regulatory" evidence="2">
    <location>
        <begin position="15"/>
        <end position="127"/>
    </location>
</feature>
<dbReference type="Gene3D" id="3.40.50.2300">
    <property type="match status" value="1"/>
</dbReference>
<dbReference type="STRING" id="1803665.GCA_001641335_05422"/>
<organism evidence="3 4">
    <name type="scientific">Bradyrhizobium stylosanthis</name>
    <dbReference type="NCBI Taxonomy" id="1803665"/>
    <lineage>
        <taxon>Bacteria</taxon>
        <taxon>Pseudomonadati</taxon>
        <taxon>Pseudomonadota</taxon>
        <taxon>Alphaproteobacteria</taxon>
        <taxon>Hyphomicrobiales</taxon>
        <taxon>Nitrobacteraceae</taxon>
        <taxon>Bradyrhizobium</taxon>
    </lineage>
</organism>
<dbReference type="EMBL" id="VITK01000005">
    <property type="protein sequence ID" value="TWA98953.1"/>
    <property type="molecule type" value="Genomic_DNA"/>
</dbReference>
<name>A0A560DPA8_9BRAD</name>
<dbReference type="Pfam" id="PF00072">
    <property type="entry name" value="Response_reg"/>
    <property type="match status" value="1"/>
</dbReference>
<dbReference type="SMART" id="SM00448">
    <property type="entry name" value="REC"/>
    <property type="match status" value="1"/>
</dbReference>
<evidence type="ECO:0000256" key="1">
    <source>
        <dbReference type="PROSITE-ProRule" id="PRU00169"/>
    </source>
</evidence>
<reference evidence="3 4" key="1">
    <citation type="submission" date="2019-06" db="EMBL/GenBank/DDBJ databases">
        <title>Genomic Encyclopedia of Type Strains, Phase IV (KMG-V): Genome sequencing to study the core and pangenomes of soil and plant-associated prokaryotes.</title>
        <authorList>
            <person name="Whitman W."/>
        </authorList>
    </citation>
    <scope>NUCLEOTIDE SEQUENCE [LARGE SCALE GENOMIC DNA]</scope>
    <source>
        <strain evidence="3 4">BR 510</strain>
    </source>
</reference>
<dbReference type="InterPro" id="IPR011006">
    <property type="entry name" value="CheY-like_superfamily"/>
</dbReference>
<protein>
    <submittedName>
        <fullName evidence="3">Response regulator receiver domain-containing protein</fullName>
    </submittedName>
</protein>
<comment type="caution">
    <text evidence="3">The sequence shown here is derived from an EMBL/GenBank/DDBJ whole genome shotgun (WGS) entry which is preliminary data.</text>
</comment>
<gene>
    <name evidence="3" type="ORF">FBZ96_105632</name>
</gene>
<dbReference type="GO" id="GO:0000160">
    <property type="term" value="P:phosphorelay signal transduction system"/>
    <property type="evidence" value="ECO:0007669"/>
    <property type="project" value="InterPro"/>
</dbReference>
<dbReference type="Proteomes" id="UP000319949">
    <property type="component" value="Unassembled WGS sequence"/>
</dbReference>
<sequence>MLFDTEAYTSSKRPTIFLIEPEQVVRSALDYILRERYQTHPFATVDEAVRSLIKTPDVVLVGVAILHGRGEAVLGEVARAFARTKILLVAERKSDPLVQTGLKRGAHGYISNPISTDSVRGAVRIALGAPVFPNRPPVLIPPRSG</sequence>
<evidence type="ECO:0000313" key="4">
    <source>
        <dbReference type="Proteomes" id="UP000319949"/>
    </source>
</evidence>
<comment type="caution">
    <text evidence="1">Lacks conserved residue(s) required for the propagation of feature annotation.</text>
</comment>
<dbReference type="AlphaFoldDB" id="A0A560DPA8"/>
<dbReference type="InterPro" id="IPR001789">
    <property type="entry name" value="Sig_transdc_resp-reg_receiver"/>
</dbReference>
<proteinExistence type="predicted"/>
<evidence type="ECO:0000259" key="2">
    <source>
        <dbReference type="PROSITE" id="PS50110"/>
    </source>
</evidence>